<keyword evidence="3 7" id="KW-0812">Transmembrane</keyword>
<dbReference type="PATRIC" id="fig|317.174.peg.2256"/>
<evidence type="ECO:0000256" key="5">
    <source>
        <dbReference type="ARBA" id="ARBA00023136"/>
    </source>
</evidence>
<feature type="compositionally biased region" description="Basic and acidic residues" evidence="6">
    <location>
        <begin position="1"/>
        <end position="16"/>
    </location>
</feature>
<feature type="transmembrane region" description="Helical" evidence="7">
    <location>
        <begin position="33"/>
        <end position="59"/>
    </location>
</feature>
<dbReference type="PROSITE" id="PS50850">
    <property type="entry name" value="MFS"/>
    <property type="match status" value="1"/>
</dbReference>
<feature type="transmembrane region" description="Helical" evidence="7">
    <location>
        <begin position="254"/>
        <end position="273"/>
    </location>
</feature>
<feature type="transmembrane region" description="Helical" evidence="7">
    <location>
        <begin position="125"/>
        <end position="147"/>
    </location>
</feature>
<keyword evidence="4 7" id="KW-1133">Transmembrane helix</keyword>
<feature type="domain" description="Major facilitator superfamily (MFS) profile" evidence="8">
    <location>
        <begin position="35"/>
        <end position="532"/>
    </location>
</feature>
<feature type="transmembrane region" description="Helical" evidence="7">
    <location>
        <begin position="71"/>
        <end position="89"/>
    </location>
</feature>
<dbReference type="InterPro" id="IPR020846">
    <property type="entry name" value="MFS_dom"/>
</dbReference>
<feature type="transmembrane region" description="Helical" evidence="7">
    <location>
        <begin position="509"/>
        <end position="530"/>
    </location>
</feature>
<accession>A0A085V8X7</accession>
<protein>
    <submittedName>
        <fullName evidence="9">MFS transporter</fullName>
    </submittedName>
</protein>
<keyword evidence="2" id="KW-0813">Transport</keyword>
<organism evidence="9 10">
    <name type="scientific">Pseudomonas syringae</name>
    <dbReference type="NCBI Taxonomy" id="317"/>
    <lineage>
        <taxon>Bacteria</taxon>
        <taxon>Pseudomonadati</taxon>
        <taxon>Pseudomonadota</taxon>
        <taxon>Gammaproteobacteria</taxon>
        <taxon>Pseudomonadales</taxon>
        <taxon>Pseudomonadaceae</taxon>
        <taxon>Pseudomonas</taxon>
    </lineage>
</organism>
<evidence type="ECO:0000259" key="8">
    <source>
        <dbReference type="PROSITE" id="PS50850"/>
    </source>
</evidence>
<feature type="transmembrane region" description="Helical" evidence="7">
    <location>
        <begin position="422"/>
        <end position="444"/>
    </location>
</feature>
<evidence type="ECO:0000256" key="7">
    <source>
        <dbReference type="SAM" id="Phobius"/>
    </source>
</evidence>
<dbReference type="EMBL" id="JPQT01000100">
    <property type="protein sequence ID" value="KFE51890.1"/>
    <property type="molecule type" value="Genomic_DNA"/>
</dbReference>
<dbReference type="Gene3D" id="1.20.1250.20">
    <property type="entry name" value="MFS general substrate transporter like domains"/>
    <property type="match status" value="1"/>
</dbReference>
<dbReference type="InterPro" id="IPR036259">
    <property type="entry name" value="MFS_trans_sf"/>
</dbReference>
<evidence type="ECO:0000256" key="1">
    <source>
        <dbReference type="ARBA" id="ARBA00004141"/>
    </source>
</evidence>
<feature type="transmembrane region" description="Helical" evidence="7">
    <location>
        <begin position="353"/>
        <end position="370"/>
    </location>
</feature>
<feature type="transmembrane region" description="Helical" evidence="7">
    <location>
        <begin position="294"/>
        <end position="316"/>
    </location>
</feature>
<reference evidence="9 10" key="1">
    <citation type="submission" date="2014-07" db="EMBL/GenBank/DDBJ databases">
        <title>Draft Genome Sequences of Environmental Pseudomonas syringae strains.</title>
        <authorList>
            <person name="Baltrus D.A."/>
            <person name="Berge O."/>
            <person name="Morris C."/>
        </authorList>
    </citation>
    <scope>NUCLEOTIDE SEQUENCE [LARGE SCALE GENOMIC DNA]</scope>
    <source>
        <strain evidence="9 10">CEB003</strain>
    </source>
</reference>
<feature type="transmembrane region" description="Helical" evidence="7">
    <location>
        <begin position="190"/>
        <end position="210"/>
    </location>
</feature>
<comment type="caution">
    <text evidence="9">The sequence shown here is derived from an EMBL/GenBank/DDBJ whole genome shotgun (WGS) entry which is preliminary data.</text>
</comment>
<name>A0A085V8X7_PSESX</name>
<feature type="transmembrane region" description="Helical" evidence="7">
    <location>
        <begin position="390"/>
        <end position="410"/>
    </location>
</feature>
<dbReference type="InterPro" id="IPR011701">
    <property type="entry name" value="MFS"/>
</dbReference>
<dbReference type="AlphaFoldDB" id="A0A085V8X7"/>
<dbReference type="PANTHER" id="PTHR42718">
    <property type="entry name" value="MAJOR FACILITATOR SUPERFAMILY MULTIDRUG TRANSPORTER MFSC"/>
    <property type="match status" value="1"/>
</dbReference>
<feature type="transmembrane region" description="Helical" evidence="7">
    <location>
        <begin position="328"/>
        <end position="346"/>
    </location>
</feature>
<evidence type="ECO:0000313" key="9">
    <source>
        <dbReference type="EMBL" id="KFE51890.1"/>
    </source>
</evidence>
<keyword evidence="5 7" id="KW-0472">Membrane</keyword>
<dbReference type="RefSeq" id="WP_020288756.1">
    <property type="nucleotide sequence ID" value="NZ_JPQT01000100.1"/>
</dbReference>
<evidence type="ECO:0000256" key="4">
    <source>
        <dbReference type="ARBA" id="ARBA00022989"/>
    </source>
</evidence>
<feature type="transmembrane region" description="Helical" evidence="7">
    <location>
        <begin position="222"/>
        <end position="242"/>
    </location>
</feature>
<feature type="region of interest" description="Disordered" evidence="6">
    <location>
        <begin position="1"/>
        <end position="25"/>
    </location>
</feature>
<dbReference type="GO" id="GO:0022857">
    <property type="term" value="F:transmembrane transporter activity"/>
    <property type="evidence" value="ECO:0007669"/>
    <property type="project" value="InterPro"/>
</dbReference>
<evidence type="ECO:0000256" key="3">
    <source>
        <dbReference type="ARBA" id="ARBA00022692"/>
    </source>
</evidence>
<dbReference type="Proteomes" id="UP000028643">
    <property type="component" value="Unassembled WGS sequence"/>
</dbReference>
<evidence type="ECO:0000256" key="2">
    <source>
        <dbReference type="ARBA" id="ARBA00022448"/>
    </source>
</evidence>
<sequence>MSNKYAPRDWAPHERPTLPGSPSTPLHSTGKRWAFALVGVIVALTGGLGNALVVANLPYLQGSLAATTAEIAWLPAAYVMTNVSMNLLLVKFRQQFGLRAFTEVFLVLYALVTFGHLFVNDINSAIAVRAAHGMVGAALSTLGLYYMIQAFPTQWRLKALVLGLGVAQLAVPMARLVSEDLLQIAEWRGLYLFELGMALLSLGCVLLLKLPPGDRFKAFEKLDFLTFALLSTGFALLCAVLSLGRIDWWLEQTWIGVASAASIALIMAGLAIEHNRRNPLLITRWLGSGRILRLALAVILFRVVLSEQSIGAVGFLQALNMGSEQLHTLYAVMLLGSVAGLAVSAWTINPAHLFTPLIISLAMMATGAWMDSGATNLTRQSNMYVSQFLLAFGGTFFLGPTLVLGVSGVIANPRNMVSFSVLFGITQNVGGLIGSAALGTFQIVREKFHSSILVEHLTLINPQVQSRLQSSAASYAGAIADPSARTHQGIRAMATAATREANILAYNDVFMLIAVVAVLTMIWISIRGIWLKMTTQPITPASTTPVASTSVTSSGATSS</sequence>
<evidence type="ECO:0000313" key="10">
    <source>
        <dbReference type="Proteomes" id="UP000028643"/>
    </source>
</evidence>
<proteinExistence type="predicted"/>
<feature type="transmembrane region" description="Helical" evidence="7">
    <location>
        <begin position="101"/>
        <end position="119"/>
    </location>
</feature>
<gene>
    <name evidence="9" type="ORF">IV02_11005</name>
</gene>
<dbReference type="PANTHER" id="PTHR42718:SF9">
    <property type="entry name" value="MAJOR FACILITATOR SUPERFAMILY MULTIDRUG TRANSPORTER MFSC"/>
    <property type="match status" value="1"/>
</dbReference>
<feature type="transmembrane region" description="Helical" evidence="7">
    <location>
        <begin position="159"/>
        <end position="178"/>
    </location>
</feature>
<comment type="subcellular location">
    <subcellularLocation>
        <location evidence="1">Membrane</location>
        <topology evidence="1">Multi-pass membrane protein</topology>
    </subcellularLocation>
</comment>
<dbReference type="GO" id="GO:0016020">
    <property type="term" value="C:membrane"/>
    <property type="evidence" value="ECO:0007669"/>
    <property type="project" value="UniProtKB-SubCell"/>
</dbReference>
<dbReference type="Pfam" id="PF07690">
    <property type="entry name" value="MFS_1"/>
    <property type="match status" value="1"/>
</dbReference>
<dbReference type="SUPFAM" id="SSF103473">
    <property type="entry name" value="MFS general substrate transporter"/>
    <property type="match status" value="1"/>
</dbReference>
<evidence type="ECO:0000256" key="6">
    <source>
        <dbReference type="SAM" id="MobiDB-lite"/>
    </source>
</evidence>